<evidence type="ECO:0000313" key="8">
    <source>
        <dbReference type="Proteomes" id="UP001054902"/>
    </source>
</evidence>
<dbReference type="PANTHER" id="PTHR14134">
    <property type="entry name" value="E3 UBIQUITIN-PROTEIN LIGASE RAD18"/>
    <property type="match status" value="1"/>
</dbReference>
<dbReference type="AlphaFoldDB" id="A0AAD3CJQ4"/>
<accession>A0AAD3CJQ4</accession>
<dbReference type="GO" id="GO:0005634">
    <property type="term" value="C:nucleus"/>
    <property type="evidence" value="ECO:0007669"/>
    <property type="project" value="TreeGrafter"/>
</dbReference>
<dbReference type="SUPFAM" id="SSF57850">
    <property type="entry name" value="RING/U-box"/>
    <property type="match status" value="1"/>
</dbReference>
<feature type="domain" description="RING-type" evidence="6">
    <location>
        <begin position="431"/>
        <end position="471"/>
    </location>
</feature>
<keyword evidence="8" id="KW-1185">Reference proteome</keyword>
<evidence type="ECO:0000256" key="3">
    <source>
        <dbReference type="ARBA" id="ARBA00022833"/>
    </source>
</evidence>
<comment type="caution">
    <text evidence="7">The sequence shown here is derived from an EMBL/GenBank/DDBJ whole genome shotgun (WGS) entry which is preliminary data.</text>
</comment>
<dbReference type="Proteomes" id="UP001054902">
    <property type="component" value="Unassembled WGS sequence"/>
</dbReference>
<evidence type="ECO:0000256" key="2">
    <source>
        <dbReference type="ARBA" id="ARBA00022771"/>
    </source>
</evidence>
<keyword evidence="3" id="KW-0862">Zinc</keyword>
<dbReference type="Gene3D" id="1.25.40.20">
    <property type="entry name" value="Ankyrin repeat-containing domain"/>
    <property type="match status" value="1"/>
</dbReference>
<keyword evidence="5" id="KW-0175">Coiled coil</keyword>
<dbReference type="InterPro" id="IPR002110">
    <property type="entry name" value="Ankyrin_rpt"/>
</dbReference>
<gene>
    <name evidence="7" type="ORF">CTEN210_02849</name>
</gene>
<proteinExistence type="predicted"/>
<reference evidence="7 8" key="1">
    <citation type="journal article" date="2021" name="Sci. Rep.">
        <title>The genome of the diatom Chaetoceros tenuissimus carries an ancient integrated fragment of an extant virus.</title>
        <authorList>
            <person name="Hongo Y."/>
            <person name="Kimura K."/>
            <person name="Takaki Y."/>
            <person name="Yoshida Y."/>
            <person name="Baba S."/>
            <person name="Kobayashi G."/>
            <person name="Nagasaki K."/>
            <person name="Hano T."/>
            <person name="Tomaru Y."/>
        </authorList>
    </citation>
    <scope>NUCLEOTIDE SEQUENCE [LARGE SCALE GENOMIC DNA]</scope>
    <source>
        <strain evidence="7 8">NIES-3715</strain>
    </source>
</reference>
<keyword evidence="1" id="KW-0479">Metal-binding</keyword>
<dbReference type="GO" id="GO:0006301">
    <property type="term" value="P:DNA damage tolerance"/>
    <property type="evidence" value="ECO:0007669"/>
    <property type="project" value="InterPro"/>
</dbReference>
<evidence type="ECO:0000256" key="4">
    <source>
        <dbReference type="PROSITE-ProRule" id="PRU00175"/>
    </source>
</evidence>
<dbReference type="InterPro" id="IPR039577">
    <property type="entry name" value="Rad18"/>
</dbReference>
<dbReference type="PROSITE" id="PS50089">
    <property type="entry name" value="ZF_RING_2"/>
    <property type="match status" value="1"/>
</dbReference>
<dbReference type="InterPro" id="IPR013083">
    <property type="entry name" value="Znf_RING/FYVE/PHD"/>
</dbReference>
<dbReference type="Pfam" id="PF13923">
    <property type="entry name" value="zf-C3HC4_2"/>
    <property type="match status" value="1"/>
</dbReference>
<organism evidence="7 8">
    <name type="scientific">Chaetoceros tenuissimus</name>
    <dbReference type="NCBI Taxonomy" id="426638"/>
    <lineage>
        <taxon>Eukaryota</taxon>
        <taxon>Sar</taxon>
        <taxon>Stramenopiles</taxon>
        <taxon>Ochrophyta</taxon>
        <taxon>Bacillariophyta</taxon>
        <taxon>Coscinodiscophyceae</taxon>
        <taxon>Chaetocerotophycidae</taxon>
        <taxon>Chaetocerotales</taxon>
        <taxon>Chaetocerotaceae</taxon>
        <taxon>Chaetoceros</taxon>
    </lineage>
</organism>
<dbReference type="GO" id="GO:0006513">
    <property type="term" value="P:protein monoubiquitination"/>
    <property type="evidence" value="ECO:0007669"/>
    <property type="project" value="InterPro"/>
</dbReference>
<dbReference type="InterPro" id="IPR017907">
    <property type="entry name" value="Znf_RING_CS"/>
</dbReference>
<dbReference type="Gene3D" id="3.30.40.10">
    <property type="entry name" value="Zinc/RING finger domain, C3HC4 (zinc finger)"/>
    <property type="match status" value="1"/>
</dbReference>
<dbReference type="SMART" id="SM00184">
    <property type="entry name" value="RING"/>
    <property type="match status" value="1"/>
</dbReference>
<evidence type="ECO:0000259" key="6">
    <source>
        <dbReference type="PROSITE" id="PS50089"/>
    </source>
</evidence>
<dbReference type="GO" id="GO:0097505">
    <property type="term" value="C:Rad6-Rad18 complex"/>
    <property type="evidence" value="ECO:0007669"/>
    <property type="project" value="TreeGrafter"/>
</dbReference>
<feature type="coiled-coil region" evidence="5">
    <location>
        <begin position="492"/>
        <end position="519"/>
    </location>
</feature>
<dbReference type="GO" id="GO:0008270">
    <property type="term" value="F:zinc ion binding"/>
    <property type="evidence" value="ECO:0007669"/>
    <property type="project" value="UniProtKB-KW"/>
</dbReference>
<evidence type="ECO:0000256" key="5">
    <source>
        <dbReference type="SAM" id="Coils"/>
    </source>
</evidence>
<dbReference type="GO" id="GO:0003697">
    <property type="term" value="F:single-stranded DNA binding"/>
    <property type="evidence" value="ECO:0007669"/>
    <property type="project" value="InterPro"/>
</dbReference>
<name>A0AAD3CJQ4_9STRA</name>
<dbReference type="GO" id="GO:0061630">
    <property type="term" value="F:ubiquitin protein ligase activity"/>
    <property type="evidence" value="ECO:0007669"/>
    <property type="project" value="InterPro"/>
</dbReference>
<evidence type="ECO:0000313" key="7">
    <source>
        <dbReference type="EMBL" id="GFH46375.1"/>
    </source>
</evidence>
<dbReference type="SMART" id="SM00248">
    <property type="entry name" value="ANK"/>
    <property type="match status" value="3"/>
</dbReference>
<protein>
    <recommendedName>
        <fullName evidence="6">RING-type domain-containing protein</fullName>
    </recommendedName>
</protein>
<dbReference type="InterPro" id="IPR036770">
    <property type="entry name" value="Ankyrin_rpt-contain_sf"/>
</dbReference>
<dbReference type="InterPro" id="IPR001841">
    <property type="entry name" value="Znf_RING"/>
</dbReference>
<dbReference type="EMBL" id="BLLK01000022">
    <property type="protein sequence ID" value="GFH46375.1"/>
    <property type="molecule type" value="Genomic_DNA"/>
</dbReference>
<sequence length="531" mass="61063">MRALVDYSFETSVKRAFRKVLVFYCASIGAEIRFSLCSTKSVFLHNSAVNTPQGNDKGATTNRQGENEDTLIDFDMKMIDEFNLTIYRACKKQNWERIENFLSDNSISNQEKRMVFEQHDLRCCRFALIHGAPSHIIKGIIEVMDPESPQFLTFGDSDCSWLHSALRLTRPECPRVQKHIEAFEAVDVAPKEFYDWIEDKEFDQVRRYLDSEKVSREAKMKCINVDTELYGRPFYLLCRDHGPIDIAERIIDIMGKDFLFLEYEDGNNCLHIACDYILYGDEDDDNVPTDGDIEAYCDFVAFLLSRGGWKLLLETNKMGDTALCDLMLCKLTNLECVKLVLKAGGHELLAFRDEEIPGLSWGGNTILHYASWRHQPDREVIKYLVSVGGPQLTEMKSNDGRRAEDSWSDELKEYIAFTTKTSSALSDDLQCPICFDTLFDVHVISQCCHRFCKSCITQSYEKRGSTCPVCRAEYSISDVKKDPLLSKLTIAVKEEKDAKEVLQVQLLESQNENDFLREQVQKEPKRKHDEL</sequence>
<keyword evidence="2 4" id="KW-0863">Zinc-finger</keyword>
<evidence type="ECO:0000256" key="1">
    <source>
        <dbReference type="ARBA" id="ARBA00022723"/>
    </source>
</evidence>
<dbReference type="PANTHER" id="PTHR14134:SF2">
    <property type="entry name" value="E3 UBIQUITIN-PROTEIN LIGASE RAD18"/>
    <property type="match status" value="1"/>
</dbReference>
<dbReference type="SUPFAM" id="SSF48403">
    <property type="entry name" value="Ankyrin repeat"/>
    <property type="match status" value="1"/>
</dbReference>
<dbReference type="PROSITE" id="PS00518">
    <property type="entry name" value="ZF_RING_1"/>
    <property type="match status" value="1"/>
</dbReference>